<keyword evidence="7 8" id="KW-0472">Membrane</keyword>
<accession>A0A4Q9QL16</accession>
<dbReference type="PANTHER" id="PTHR30472:SF1">
    <property type="entry name" value="FE(3+) DICITRATE TRANSPORT SYSTEM PERMEASE PROTEIN FECC-RELATED"/>
    <property type="match status" value="1"/>
</dbReference>
<keyword evidence="5 8" id="KW-0812">Transmembrane</keyword>
<comment type="subcellular location">
    <subcellularLocation>
        <location evidence="1">Cell membrane</location>
        <topology evidence="1">Multi-pass membrane protein</topology>
    </subcellularLocation>
</comment>
<evidence type="ECO:0000313" key="9">
    <source>
        <dbReference type="EMBL" id="TBU76536.1"/>
    </source>
</evidence>
<feature type="transmembrane region" description="Helical" evidence="8">
    <location>
        <begin position="243"/>
        <end position="272"/>
    </location>
</feature>
<keyword evidence="6 8" id="KW-1133">Transmembrane helix</keyword>
<dbReference type="RefSeq" id="WP_131181142.1">
    <property type="nucleotide sequence ID" value="NZ_QJUI01000014.1"/>
</dbReference>
<evidence type="ECO:0000256" key="3">
    <source>
        <dbReference type="ARBA" id="ARBA00022448"/>
    </source>
</evidence>
<protein>
    <submittedName>
        <fullName evidence="9">ABC transporter permease</fullName>
    </submittedName>
</protein>
<evidence type="ECO:0000256" key="4">
    <source>
        <dbReference type="ARBA" id="ARBA00022475"/>
    </source>
</evidence>
<dbReference type="SUPFAM" id="SSF81345">
    <property type="entry name" value="ABC transporter involved in vitamin B12 uptake, BtuC"/>
    <property type="match status" value="1"/>
</dbReference>
<dbReference type="GO" id="GO:0022857">
    <property type="term" value="F:transmembrane transporter activity"/>
    <property type="evidence" value="ECO:0007669"/>
    <property type="project" value="InterPro"/>
</dbReference>
<dbReference type="CDD" id="cd06550">
    <property type="entry name" value="TM_ABC_iron-siderophores_like"/>
    <property type="match status" value="1"/>
</dbReference>
<feature type="transmembrane region" description="Helical" evidence="8">
    <location>
        <begin position="311"/>
        <end position="329"/>
    </location>
</feature>
<comment type="caution">
    <text evidence="9">The sequence shown here is derived from an EMBL/GenBank/DDBJ whole genome shotgun (WGS) entry which is preliminary data.</text>
</comment>
<dbReference type="Proteomes" id="UP000292302">
    <property type="component" value="Unassembled WGS sequence"/>
</dbReference>
<reference evidence="9 10" key="1">
    <citation type="submission" date="2018-06" db="EMBL/GenBank/DDBJ databases">
        <title>Three novel Pseudomonas species isolated from symptomatic oak.</title>
        <authorList>
            <person name="Bueno-Gonzalez V."/>
            <person name="Brady C."/>
        </authorList>
    </citation>
    <scope>NUCLEOTIDE SEQUENCE [LARGE SCALE GENOMIC DNA]</scope>
    <source>
        <strain evidence="9 10">P9A</strain>
    </source>
</reference>
<evidence type="ECO:0000256" key="1">
    <source>
        <dbReference type="ARBA" id="ARBA00004651"/>
    </source>
</evidence>
<organism evidence="9 10">
    <name type="scientific">Phytopseudomonas daroniae</name>
    <dbReference type="NCBI Taxonomy" id="2487519"/>
    <lineage>
        <taxon>Bacteria</taxon>
        <taxon>Pseudomonadati</taxon>
        <taxon>Pseudomonadota</taxon>
        <taxon>Gammaproteobacteria</taxon>
        <taxon>Pseudomonadales</taxon>
        <taxon>Pseudomonadaceae</taxon>
        <taxon>Phytopseudomonas</taxon>
    </lineage>
</organism>
<dbReference type="Gene3D" id="1.10.3470.10">
    <property type="entry name" value="ABC transporter involved in vitamin B12 uptake, BtuC"/>
    <property type="match status" value="1"/>
</dbReference>
<feature type="transmembrane region" description="Helical" evidence="8">
    <location>
        <begin position="153"/>
        <end position="173"/>
    </location>
</feature>
<keyword evidence="3" id="KW-0813">Transport</keyword>
<dbReference type="OrthoDB" id="9055647at2"/>
<evidence type="ECO:0000256" key="5">
    <source>
        <dbReference type="ARBA" id="ARBA00022692"/>
    </source>
</evidence>
<gene>
    <name evidence="9" type="ORF">DNK06_16780</name>
</gene>
<evidence type="ECO:0000256" key="7">
    <source>
        <dbReference type="ARBA" id="ARBA00023136"/>
    </source>
</evidence>
<dbReference type="GO" id="GO:0033214">
    <property type="term" value="P:siderophore-iron import into cell"/>
    <property type="evidence" value="ECO:0007669"/>
    <property type="project" value="TreeGrafter"/>
</dbReference>
<dbReference type="AlphaFoldDB" id="A0A4Q9QL16"/>
<feature type="transmembrane region" description="Helical" evidence="8">
    <location>
        <begin position="96"/>
        <end position="115"/>
    </location>
</feature>
<dbReference type="InterPro" id="IPR000522">
    <property type="entry name" value="ABC_transptr_permease_BtuC"/>
</dbReference>
<comment type="similarity">
    <text evidence="2">Belongs to the binding-protein-dependent transport system permease family. FecCD subfamily.</text>
</comment>
<evidence type="ECO:0000256" key="8">
    <source>
        <dbReference type="SAM" id="Phobius"/>
    </source>
</evidence>
<dbReference type="PANTHER" id="PTHR30472">
    <property type="entry name" value="FERRIC ENTEROBACTIN TRANSPORT SYSTEM PERMEASE PROTEIN"/>
    <property type="match status" value="1"/>
</dbReference>
<dbReference type="InterPro" id="IPR037294">
    <property type="entry name" value="ABC_BtuC-like"/>
</dbReference>
<dbReference type="EMBL" id="QJUI01000014">
    <property type="protein sequence ID" value="TBU76536.1"/>
    <property type="molecule type" value="Genomic_DNA"/>
</dbReference>
<evidence type="ECO:0000256" key="2">
    <source>
        <dbReference type="ARBA" id="ARBA00007935"/>
    </source>
</evidence>
<keyword evidence="4" id="KW-1003">Cell membrane</keyword>
<dbReference type="Pfam" id="PF01032">
    <property type="entry name" value="FecCD"/>
    <property type="match status" value="1"/>
</dbReference>
<feature type="transmembrane region" description="Helical" evidence="8">
    <location>
        <begin position="67"/>
        <end position="84"/>
    </location>
</feature>
<keyword evidence="10" id="KW-1185">Reference proteome</keyword>
<name>A0A4Q9QL16_9GAMM</name>
<evidence type="ECO:0000313" key="10">
    <source>
        <dbReference type="Proteomes" id="UP000292302"/>
    </source>
</evidence>
<dbReference type="GO" id="GO:0005886">
    <property type="term" value="C:plasma membrane"/>
    <property type="evidence" value="ECO:0007669"/>
    <property type="project" value="UniProtKB-SubCell"/>
</dbReference>
<evidence type="ECO:0000256" key="6">
    <source>
        <dbReference type="ARBA" id="ARBA00022989"/>
    </source>
</evidence>
<sequence length="337" mass="34042">MIAAGKGARLSLSRALALCVGLLLALCLASLLIGAGEVGVLRSAQALFATADGEARFVLFELRLPRTLLGVLAGVALGAAGVVLQSATRNPLAEPGLLGVSAGASFAVVLAISLGASAATLNLGVAIGGAMVGCLLVLLVTQVRGVGDDPVRLVLAGAAFSGILTAISTLILLHDQRSADEIRFWIIGALAGRPQDVLTWSTPGLLLGLAILLPLIRPLSALALGEKMATGLGHHPALTRLGALLGVAVLVGTATAAAGPIAFVGLVVPFVARRLVGPDIRRTIGLSLLLGPSIILFADILSRLLVSPYELPIGVVTALIGAPVLIAVVRSHRLPTL</sequence>
<feature type="transmembrane region" description="Helical" evidence="8">
    <location>
        <begin position="284"/>
        <end position="305"/>
    </location>
</feature>
<proteinExistence type="inferred from homology"/>
<feature type="transmembrane region" description="Helical" evidence="8">
    <location>
        <begin position="121"/>
        <end position="141"/>
    </location>
</feature>